<dbReference type="PROSITE" id="PS50885">
    <property type="entry name" value="HAMP"/>
    <property type="match status" value="1"/>
</dbReference>
<dbReference type="GO" id="GO:0000155">
    <property type="term" value="F:phosphorelay sensor kinase activity"/>
    <property type="evidence" value="ECO:0007669"/>
    <property type="project" value="InterPro"/>
</dbReference>
<keyword evidence="6 8" id="KW-0418">Kinase</keyword>
<comment type="catalytic activity">
    <reaction evidence="1">
        <text>ATP + protein L-histidine = ADP + protein N-phospho-L-histidine.</text>
        <dbReference type="EC" id="2.7.13.3"/>
    </reaction>
</comment>
<comment type="caution">
    <text evidence="8">The sequence shown here is derived from an EMBL/GenBank/DDBJ whole genome shotgun (WGS) entry which is preliminary data.</text>
</comment>
<dbReference type="GO" id="GO:0005886">
    <property type="term" value="C:plasma membrane"/>
    <property type="evidence" value="ECO:0007669"/>
    <property type="project" value="TreeGrafter"/>
</dbReference>
<dbReference type="Gene3D" id="3.30.565.10">
    <property type="entry name" value="Histidine kinase-like ATPase, C-terminal domain"/>
    <property type="match status" value="1"/>
</dbReference>
<dbReference type="InterPro" id="IPR036890">
    <property type="entry name" value="HATPase_C_sf"/>
</dbReference>
<dbReference type="PRINTS" id="PR00344">
    <property type="entry name" value="BCTRLSENSOR"/>
</dbReference>
<dbReference type="AlphaFoldDB" id="A0A6G2CDD6"/>
<keyword evidence="7" id="KW-0902">Two-component regulatory system</keyword>
<dbReference type="PROSITE" id="PS50109">
    <property type="entry name" value="HIS_KIN"/>
    <property type="match status" value="1"/>
</dbReference>
<dbReference type="RefSeq" id="WP_129821340.1">
    <property type="nucleotide sequence ID" value="NZ_CAJJOK010000003.1"/>
</dbReference>
<dbReference type="InterPro" id="IPR003660">
    <property type="entry name" value="HAMP_dom"/>
</dbReference>
<accession>A0A6G2CDD6</accession>
<dbReference type="InterPro" id="IPR003594">
    <property type="entry name" value="HATPase_dom"/>
</dbReference>
<evidence type="ECO:0000256" key="2">
    <source>
        <dbReference type="ARBA" id="ARBA00004370"/>
    </source>
</evidence>
<name>A0A6G2CDD6_9FIRM</name>
<organism evidence="8">
    <name type="scientific">Turicibacter sanguinis</name>
    <dbReference type="NCBI Taxonomy" id="154288"/>
    <lineage>
        <taxon>Bacteria</taxon>
        <taxon>Bacillati</taxon>
        <taxon>Bacillota</taxon>
        <taxon>Erysipelotrichia</taxon>
        <taxon>Erysipelotrichales</taxon>
        <taxon>Turicibacteraceae</taxon>
        <taxon>Turicibacter</taxon>
    </lineage>
</organism>
<dbReference type="Pfam" id="PF02518">
    <property type="entry name" value="HATPase_c"/>
    <property type="match status" value="1"/>
</dbReference>
<evidence type="ECO:0000256" key="4">
    <source>
        <dbReference type="ARBA" id="ARBA00022553"/>
    </source>
</evidence>
<dbReference type="EC" id="2.7.13.3" evidence="3"/>
<dbReference type="CDD" id="cd00075">
    <property type="entry name" value="HATPase"/>
    <property type="match status" value="1"/>
</dbReference>
<dbReference type="GO" id="GO:0004721">
    <property type="term" value="F:phosphoprotein phosphatase activity"/>
    <property type="evidence" value="ECO:0007669"/>
    <property type="project" value="TreeGrafter"/>
</dbReference>
<keyword evidence="4" id="KW-0597">Phosphoprotein</keyword>
<evidence type="ECO:0000313" key="8">
    <source>
        <dbReference type="EMBL" id="MTL93134.1"/>
    </source>
</evidence>
<sequence>MVSIRRQLTVMFFGCASLTAILIYYFVNVTICSQIDEYMMENQEKRNERLVTYFEDYYQKNKQFSSDAGSELMHEAYMNQFCLILMDSNQNVIWGMSPDSIKGDSMAPISGDYQAKIYELKVDDELIGYLEIGQHTPLLLSQQDLDFKESINRSMILSTLVAIVIILGLSILFSKPLSKAIHDVSNMAFRISKGVFDLRIQRKSKIREIQILNNSINELADKLQQQDTLRKQLISDVSHELRTPLNILQTNFEAMIDGVLPLNQERLQSLNSEVIRFGELLKNLEVLKRFDSGDEKSMYAPLSLFELINGMESEIKALLSPKYIQYEFNSSLLETDLIIGNSNQIKQVILNLVSNSFKFTKEYGVVLIKLSKTSDEIILHVEDNGIGIKEDEIPYLFERFYRSDQIRHQTEGSGIGLSIVKKIIDLHDAKVEIKSEVGAGTIVEIHFLKVI</sequence>
<dbReference type="Gene3D" id="6.10.340.10">
    <property type="match status" value="1"/>
</dbReference>
<gene>
    <name evidence="8" type="ORF">GMA64_01175</name>
</gene>
<dbReference type="PANTHER" id="PTHR45453:SF1">
    <property type="entry name" value="PHOSPHATE REGULON SENSOR PROTEIN PHOR"/>
    <property type="match status" value="1"/>
</dbReference>
<evidence type="ECO:0000256" key="6">
    <source>
        <dbReference type="ARBA" id="ARBA00022777"/>
    </source>
</evidence>
<protein>
    <recommendedName>
        <fullName evidence="3">histidine kinase</fullName>
        <ecNumber evidence="3">2.7.13.3</ecNumber>
    </recommendedName>
</protein>
<keyword evidence="5" id="KW-0808">Transferase</keyword>
<dbReference type="InterPro" id="IPR036097">
    <property type="entry name" value="HisK_dim/P_sf"/>
</dbReference>
<dbReference type="SUPFAM" id="SSF47384">
    <property type="entry name" value="Homodimeric domain of signal transducing histidine kinase"/>
    <property type="match status" value="1"/>
</dbReference>
<dbReference type="Gene3D" id="1.10.287.130">
    <property type="match status" value="1"/>
</dbReference>
<dbReference type="InterPro" id="IPR004358">
    <property type="entry name" value="Sig_transdc_His_kin-like_C"/>
</dbReference>
<evidence type="ECO:0000256" key="7">
    <source>
        <dbReference type="ARBA" id="ARBA00023012"/>
    </source>
</evidence>
<evidence type="ECO:0000256" key="3">
    <source>
        <dbReference type="ARBA" id="ARBA00012438"/>
    </source>
</evidence>
<dbReference type="InterPro" id="IPR050351">
    <property type="entry name" value="BphY/WalK/GraS-like"/>
</dbReference>
<comment type="subcellular location">
    <subcellularLocation>
        <location evidence="2">Membrane</location>
    </subcellularLocation>
</comment>
<dbReference type="SMART" id="SM00388">
    <property type="entry name" value="HisKA"/>
    <property type="match status" value="1"/>
</dbReference>
<evidence type="ECO:0000256" key="5">
    <source>
        <dbReference type="ARBA" id="ARBA00022679"/>
    </source>
</evidence>
<evidence type="ECO:0000256" key="1">
    <source>
        <dbReference type="ARBA" id="ARBA00000085"/>
    </source>
</evidence>
<dbReference type="SMART" id="SM00387">
    <property type="entry name" value="HATPase_c"/>
    <property type="match status" value="1"/>
</dbReference>
<dbReference type="InterPro" id="IPR005467">
    <property type="entry name" value="His_kinase_dom"/>
</dbReference>
<reference evidence="8" key="1">
    <citation type="journal article" date="2019" name="Nat. Med.">
        <title>A library of human gut bacterial isolates paired with longitudinal multiomics data enables mechanistic microbiome research.</title>
        <authorList>
            <person name="Poyet M."/>
            <person name="Groussin M."/>
            <person name="Gibbons S.M."/>
            <person name="Avila-Pacheco J."/>
            <person name="Jiang X."/>
            <person name="Kearney S.M."/>
            <person name="Perrotta A.R."/>
            <person name="Berdy B."/>
            <person name="Zhao S."/>
            <person name="Lieberman T.D."/>
            <person name="Swanson P.K."/>
            <person name="Smith M."/>
            <person name="Roesemann S."/>
            <person name="Alexander J.E."/>
            <person name="Rich S.A."/>
            <person name="Livny J."/>
            <person name="Vlamakis H."/>
            <person name="Clish C."/>
            <person name="Bullock K."/>
            <person name="Deik A."/>
            <person name="Scott J."/>
            <person name="Pierce K.A."/>
            <person name="Xavier R.J."/>
            <person name="Alm E.J."/>
        </authorList>
    </citation>
    <scope>NUCLEOTIDE SEQUENCE</scope>
    <source>
        <strain evidence="8">BIOML-A179</strain>
    </source>
</reference>
<proteinExistence type="predicted"/>
<dbReference type="EMBL" id="WMQV01000002">
    <property type="protein sequence ID" value="MTL93134.1"/>
    <property type="molecule type" value="Genomic_DNA"/>
</dbReference>
<dbReference type="SUPFAM" id="SSF55874">
    <property type="entry name" value="ATPase domain of HSP90 chaperone/DNA topoisomerase II/histidine kinase"/>
    <property type="match status" value="1"/>
</dbReference>
<dbReference type="PANTHER" id="PTHR45453">
    <property type="entry name" value="PHOSPHATE REGULON SENSOR PROTEIN PHOR"/>
    <property type="match status" value="1"/>
</dbReference>
<dbReference type="CDD" id="cd00082">
    <property type="entry name" value="HisKA"/>
    <property type="match status" value="1"/>
</dbReference>
<dbReference type="GO" id="GO:0016036">
    <property type="term" value="P:cellular response to phosphate starvation"/>
    <property type="evidence" value="ECO:0007669"/>
    <property type="project" value="TreeGrafter"/>
</dbReference>
<dbReference type="InterPro" id="IPR003661">
    <property type="entry name" value="HisK_dim/P_dom"/>
</dbReference>
<dbReference type="FunFam" id="3.30.565.10:FF:000006">
    <property type="entry name" value="Sensor histidine kinase WalK"/>
    <property type="match status" value="1"/>
</dbReference>
<dbReference type="Pfam" id="PF00512">
    <property type="entry name" value="HisKA"/>
    <property type="match status" value="1"/>
</dbReference>